<proteinExistence type="predicted"/>
<dbReference type="PANTHER" id="PTHR35372">
    <property type="entry name" value="ATP BINDING PROTEIN-RELATED"/>
    <property type="match status" value="1"/>
</dbReference>
<dbReference type="InterPro" id="IPR027417">
    <property type="entry name" value="P-loop_NTPase"/>
</dbReference>
<dbReference type="InterPro" id="IPR014015">
    <property type="entry name" value="Helicase_SF3_DNA-vir"/>
</dbReference>
<dbReference type="Pfam" id="PF09250">
    <property type="entry name" value="Prim-Pol"/>
    <property type="match status" value="1"/>
</dbReference>
<dbReference type="Proteomes" id="UP000295757">
    <property type="component" value="Unassembled WGS sequence"/>
</dbReference>
<dbReference type="SUPFAM" id="SSF56747">
    <property type="entry name" value="Prim-pol domain"/>
    <property type="match status" value="1"/>
</dbReference>
<keyword evidence="1" id="KW-0547">Nucleotide-binding</keyword>
<dbReference type="GO" id="GO:0016787">
    <property type="term" value="F:hydrolase activity"/>
    <property type="evidence" value="ECO:0007669"/>
    <property type="project" value="UniProtKB-KW"/>
</dbReference>
<dbReference type="SUPFAM" id="SSF52540">
    <property type="entry name" value="P-loop containing nucleoside triphosphate hydrolases"/>
    <property type="match status" value="1"/>
</dbReference>
<dbReference type="GO" id="GO:0005524">
    <property type="term" value="F:ATP binding"/>
    <property type="evidence" value="ECO:0007669"/>
    <property type="project" value="UniProtKB-KW"/>
</dbReference>
<dbReference type="RefSeq" id="WP_134110925.1">
    <property type="nucleotide sequence ID" value="NZ_SOCN01000002.1"/>
</dbReference>
<dbReference type="InterPro" id="IPR045455">
    <property type="entry name" value="NrS-1_pol-like_helicase"/>
</dbReference>
<protein>
    <submittedName>
        <fullName evidence="5">Putative DNA primase/helicase</fullName>
    </submittedName>
</protein>
<dbReference type="GO" id="GO:0004386">
    <property type="term" value="F:helicase activity"/>
    <property type="evidence" value="ECO:0007669"/>
    <property type="project" value="UniProtKB-KW"/>
</dbReference>
<dbReference type="InterPro" id="IPR015330">
    <property type="entry name" value="DNA_primase/pol_bifunc_N"/>
</dbReference>
<keyword evidence="5" id="KW-0347">Helicase</keyword>
<reference evidence="5 6" key="1">
    <citation type="submission" date="2019-03" db="EMBL/GenBank/DDBJ databases">
        <title>Genomic Encyclopedia of Archaeal and Bacterial Type Strains, Phase II (KMG-II): from individual species to whole genera.</title>
        <authorList>
            <person name="Goeker M."/>
        </authorList>
    </citation>
    <scope>NUCLEOTIDE SEQUENCE [LARGE SCALE GENOMIC DNA]</scope>
    <source>
        <strain evidence="5 6">ATCC 35214</strain>
    </source>
</reference>
<accession>A0A4V3FNV5</accession>
<evidence type="ECO:0000259" key="4">
    <source>
        <dbReference type="PROSITE" id="PS51206"/>
    </source>
</evidence>
<dbReference type="InterPro" id="IPR006500">
    <property type="entry name" value="Helicase_put_C_phage/plasmid"/>
</dbReference>
<sequence length="674" mass="78256">MEKLINKEALRAFLQRGEFIILNDNKTPIKAFKDGQNVYQLDDVKNESNLGLLLSDNWIVIDIDGKDHPTAASKMLEIIDHYGWQCNVMKTTRGMHFYFKLPNNNHPKNYVDVVLPIGIRADTKTSQNSYVVIKQKGQFREWTRFYSDVDYLPPELTPISLSTFKEIESPIFLKQGSRRDNLFARVKTLLNLGWSKQRIFNLLSSINSLLFVDPLSHKEVENTLAGLDELQKETQELTLHPDDFKSNMVVIKLVSHLISKYKMVRYAKQLYIYTTEHNCYRRVDDNELMTVIATITPHLSIARMNEIVKQLYISPRIPNKTPENDIIALQNCFFNLSTYKTIESTPSLFVISKINVEYNIKLSYRSEQVLKFFDQITLNNNDLRDLLFEYLGYCLTADTRYQKSLLLYGPTASNGKSTFLDLIAFFFSDANVSALGIEELDKRFTTATLIDKMVNIGADISTEHIKNSSTFKKLISGDELMAEFKGKDMFTFRNKTKFIFATNKLPSTSENSNGFFRRFIIVPFLAQFTNELNNVDKSLIYRLRNKTNMNVLFRLAIEGLKSLRARGDFKPVQVCEDILKNYEKENNNVILYLENSLFYDDEQIYKGENVKDKSTLEMYEEYKAYCSNYGHKAGSFQTFRKNVLNYYRHLKLSTRKIQRDGMIIEIFMAFSPSS</sequence>
<organism evidence="5 6">
    <name type="scientific">Mycoplasmopsis mustelae</name>
    <dbReference type="NCBI Taxonomy" id="171289"/>
    <lineage>
        <taxon>Bacteria</taxon>
        <taxon>Bacillati</taxon>
        <taxon>Mycoplasmatota</taxon>
        <taxon>Mycoplasmoidales</taxon>
        <taxon>Metamycoplasmataceae</taxon>
        <taxon>Mycoplasmopsis</taxon>
    </lineage>
</organism>
<evidence type="ECO:0000256" key="3">
    <source>
        <dbReference type="ARBA" id="ARBA00022840"/>
    </source>
</evidence>
<evidence type="ECO:0000256" key="2">
    <source>
        <dbReference type="ARBA" id="ARBA00022801"/>
    </source>
</evidence>
<evidence type="ECO:0000313" key="5">
    <source>
        <dbReference type="EMBL" id="TDV23519.1"/>
    </source>
</evidence>
<dbReference type="Gene3D" id="3.40.50.300">
    <property type="entry name" value="P-loop containing nucleotide triphosphate hydrolases"/>
    <property type="match status" value="1"/>
</dbReference>
<dbReference type="PANTHER" id="PTHR35372:SF2">
    <property type="entry name" value="SF3 HELICASE DOMAIN-CONTAINING PROTEIN"/>
    <property type="match status" value="1"/>
</dbReference>
<keyword evidence="2" id="KW-0378">Hydrolase</keyword>
<comment type="caution">
    <text evidence="5">The sequence shown here is derived from an EMBL/GenBank/DDBJ whole genome shotgun (WGS) entry which is preliminary data.</text>
</comment>
<dbReference type="AlphaFoldDB" id="A0A4V3FNV5"/>
<gene>
    <name evidence="5" type="ORF">BCF59_0508</name>
</gene>
<evidence type="ECO:0000313" key="6">
    <source>
        <dbReference type="Proteomes" id="UP000295757"/>
    </source>
</evidence>
<feature type="domain" description="SF3 helicase" evidence="4">
    <location>
        <begin position="382"/>
        <end position="537"/>
    </location>
</feature>
<dbReference type="Pfam" id="PF19263">
    <property type="entry name" value="DUF5906"/>
    <property type="match status" value="1"/>
</dbReference>
<keyword evidence="3" id="KW-0067">ATP-binding</keyword>
<dbReference type="NCBIfam" id="TIGR01613">
    <property type="entry name" value="primase_Cterm"/>
    <property type="match status" value="1"/>
</dbReference>
<dbReference type="InterPro" id="IPR051620">
    <property type="entry name" value="ORF904-like_C"/>
</dbReference>
<name>A0A4V3FNV5_9BACT</name>
<dbReference type="EMBL" id="SOCN01000002">
    <property type="protein sequence ID" value="TDV23519.1"/>
    <property type="molecule type" value="Genomic_DNA"/>
</dbReference>
<dbReference type="OrthoDB" id="9763644at2"/>
<dbReference type="PROSITE" id="PS51206">
    <property type="entry name" value="SF3_HELICASE_1"/>
    <property type="match status" value="1"/>
</dbReference>
<evidence type="ECO:0000256" key="1">
    <source>
        <dbReference type="ARBA" id="ARBA00022741"/>
    </source>
</evidence>
<keyword evidence="6" id="KW-1185">Reference proteome</keyword>